<comment type="caution">
    <text evidence="1">The sequence shown here is derived from an EMBL/GenBank/DDBJ whole genome shotgun (WGS) entry which is preliminary data.</text>
</comment>
<gene>
    <name evidence="1" type="ORF">V5O48_010211</name>
</gene>
<name>A0ABR3F900_9AGAR</name>
<evidence type="ECO:0000313" key="2">
    <source>
        <dbReference type="Proteomes" id="UP001465976"/>
    </source>
</evidence>
<reference evidence="1 2" key="1">
    <citation type="submission" date="2024-02" db="EMBL/GenBank/DDBJ databases">
        <title>A draft genome for the cacao thread blight pathogen Marasmius crinis-equi.</title>
        <authorList>
            <person name="Cohen S.P."/>
            <person name="Baruah I.K."/>
            <person name="Amoako-Attah I."/>
            <person name="Bukari Y."/>
            <person name="Meinhardt L.W."/>
            <person name="Bailey B.A."/>
        </authorList>
    </citation>
    <scope>NUCLEOTIDE SEQUENCE [LARGE SCALE GENOMIC DNA]</scope>
    <source>
        <strain evidence="1 2">GH-76</strain>
    </source>
</reference>
<organism evidence="1 2">
    <name type="scientific">Marasmius crinis-equi</name>
    <dbReference type="NCBI Taxonomy" id="585013"/>
    <lineage>
        <taxon>Eukaryota</taxon>
        <taxon>Fungi</taxon>
        <taxon>Dikarya</taxon>
        <taxon>Basidiomycota</taxon>
        <taxon>Agaricomycotina</taxon>
        <taxon>Agaricomycetes</taxon>
        <taxon>Agaricomycetidae</taxon>
        <taxon>Agaricales</taxon>
        <taxon>Marasmiineae</taxon>
        <taxon>Marasmiaceae</taxon>
        <taxon>Marasmius</taxon>
    </lineage>
</organism>
<proteinExistence type="predicted"/>
<accession>A0ABR3F900</accession>
<dbReference type="EMBL" id="JBAHYK010000721">
    <property type="protein sequence ID" value="KAL0571753.1"/>
    <property type="molecule type" value="Genomic_DNA"/>
</dbReference>
<sequence>MNQNWFQILETVNVEHVIRAEGASHRLIKAAGFNISLNPCNCKKHHVKCYTTTPTAIQNDVQALLHYINIAKDL</sequence>
<protein>
    <submittedName>
        <fullName evidence="1">Uncharacterized protein</fullName>
    </submittedName>
</protein>
<keyword evidence="2" id="KW-1185">Reference proteome</keyword>
<dbReference type="Proteomes" id="UP001465976">
    <property type="component" value="Unassembled WGS sequence"/>
</dbReference>
<evidence type="ECO:0000313" key="1">
    <source>
        <dbReference type="EMBL" id="KAL0571753.1"/>
    </source>
</evidence>